<feature type="chain" id="PRO_5023123550" description="Secreted protein" evidence="3">
    <location>
        <begin position="28"/>
        <end position="93"/>
    </location>
</feature>
<dbReference type="Proteomes" id="UP000321571">
    <property type="component" value="Unassembled WGS sequence"/>
</dbReference>
<name>A0A5C8NM65_9ACTN</name>
<gene>
    <name evidence="4" type="ORF">FHP06_04125</name>
</gene>
<evidence type="ECO:0000256" key="1">
    <source>
        <dbReference type="SAM" id="MobiDB-lite"/>
    </source>
</evidence>
<evidence type="ECO:0000256" key="2">
    <source>
        <dbReference type="SAM" id="Phobius"/>
    </source>
</evidence>
<reference evidence="4 5" key="1">
    <citation type="submission" date="2019-06" db="EMBL/GenBank/DDBJ databases">
        <title>Aeromicrobium sp. nov., isolated from a maize field.</title>
        <authorList>
            <person name="Lin S.-Y."/>
            <person name="Tsai C.-F."/>
            <person name="Young C.-C."/>
        </authorList>
    </citation>
    <scope>NUCLEOTIDE SEQUENCE [LARGE SCALE GENOMIC DNA]</scope>
    <source>
        <strain evidence="4 5">CC-CFT486</strain>
    </source>
</reference>
<keyword evidence="2" id="KW-0472">Membrane</keyword>
<dbReference type="EMBL" id="VDUX01000002">
    <property type="protein sequence ID" value="TXL61911.1"/>
    <property type="molecule type" value="Genomic_DNA"/>
</dbReference>
<proteinExistence type="predicted"/>
<evidence type="ECO:0000313" key="4">
    <source>
        <dbReference type="EMBL" id="TXL61911.1"/>
    </source>
</evidence>
<dbReference type="RefSeq" id="WP_147684086.1">
    <property type="nucleotide sequence ID" value="NZ_VDUX01000002.1"/>
</dbReference>
<feature type="transmembrane region" description="Helical" evidence="2">
    <location>
        <begin position="47"/>
        <end position="69"/>
    </location>
</feature>
<protein>
    <recommendedName>
        <fullName evidence="6">Secreted protein</fullName>
    </recommendedName>
</protein>
<organism evidence="4 5">
    <name type="scientific">Aeromicrobium terrae</name>
    <dbReference type="NCBI Taxonomy" id="2498846"/>
    <lineage>
        <taxon>Bacteria</taxon>
        <taxon>Bacillati</taxon>
        <taxon>Actinomycetota</taxon>
        <taxon>Actinomycetes</taxon>
        <taxon>Propionibacteriales</taxon>
        <taxon>Nocardioidaceae</taxon>
        <taxon>Aeromicrobium</taxon>
    </lineage>
</organism>
<accession>A0A5C8NM65</accession>
<keyword evidence="2" id="KW-1133">Transmembrane helix</keyword>
<dbReference type="AlphaFoldDB" id="A0A5C8NM65"/>
<feature type="region of interest" description="Disordered" evidence="1">
    <location>
        <begin position="74"/>
        <end position="93"/>
    </location>
</feature>
<evidence type="ECO:0008006" key="6">
    <source>
        <dbReference type="Google" id="ProtNLM"/>
    </source>
</evidence>
<keyword evidence="2" id="KW-0812">Transmembrane</keyword>
<evidence type="ECO:0000256" key="3">
    <source>
        <dbReference type="SAM" id="SignalP"/>
    </source>
</evidence>
<keyword evidence="3" id="KW-0732">Signal</keyword>
<sequence>MKAPARAVTVISTALVLLVGLAAPALADGPATPAWPDGKDRSALDDIVLFGGSTVGLIVVISLFALLTARHNYTPPPPRADLEKAPGSEAAHH</sequence>
<feature type="signal peptide" evidence="3">
    <location>
        <begin position="1"/>
        <end position="27"/>
    </location>
</feature>
<keyword evidence="5" id="KW-1185">Reference proteome</keyword>
<dbReference type="OrthoDB" id="3748118at2"/>
<feature type="compositionally biased region" description="Basic and acidic residues" evidence="1">
    <location>
        <begin position="80"/>
        <end position="93"/>
    </location>
</feature>
<evidence type="ECO:0000313" key="5">
    <source>
        <dbReference type="Proteomes" id="UP000321571"/>
    </source>
</evidence>
<comment type="caution">
    <text evidence="4">The sequence shown here is derived from an EMBL/GenBank/DDBJ whole genome shotgun (WGS) entry which is preliminary data.</text>
</comment>